<dbReference type="RefSeq" id="WP_071021736.1">
    <property type="nucleotide sequence ID" value="NZ_MLQM01000010.1"/>
</dbReference>
<reference evidence="3 4" key="1">
    <citation type="submission" date="2016-10" db="EMBL/GenBank/DDBJ databases">
        <title>Genome sequence of Mycobacterium talmonii.</title>
        <authorList>
            <person name="Greninger A.L."/>
            <person name="Elliott B."/>
            <person name="Vasireddy S."/>
            <person name="Vasireddy R."/>
        </authorList>
    </citation>
    <scope>NUCLEOTIDE SEQUENCE [LARGE SCALE GENOMIC DNA]</scope>
    <source>
        <strain evidence="4">NE-TNMC-100812</strain>
    </source>
</reference>
<name>A0A1S1NSB8_9MYCO</name>
<feature type="transmembrane region" description="Helical" evidence="2">
    <location>
        <begin position="356"/>
        <end position="376"/>
    </location>
</feature>
<feature type="transmembrane region" description="Helical" evidence="2">
    <location>
        <begin position="329"/>
        <end position="350"/>
    </location>
</feature>
<keyword evidence="4" id="KW-1185">Reference proteome</keyword>
<sequence>MNAASEDAAAQVDALVAGIGPRVRPPAVQRRDVVLVTGPWLAGVSGVAAALRDRLPDLVFVESTELAPGEAPAAVVFVVSAAAALTASDCALLDAAVVHTDAVVCAVSKIDVHRGWSDMLAGARDRLAAHAPRYRNVPWVGVAAAPQQGEPRVDELVETVRDQLADVALARRNRLRAWESRLQTAVDRHDHEVEGLGRRARVTALQERRDTALRQRRLAKSERTIALRSQIQQARVQLTYFARNRCGSVRSELQEDAAGMTRRKLPEFEAYTRSRVDEVVAEVDQGCAEHLADVAQELELSADLPAAAELPEVAVPDPALKSRRLQTRLMMLLGAGFGLGVALAVSRLFVDLPPGWAAAGAAVCAVIGLALTVWVVGIRGVLHDRAVLDRWVGEVTASLRSAVEQLVATRVLAAESALLAALSERDAAEAEKVAEQVKVIDSELREHAVAAARAAATRDREMPALRRALDTVRAELGQPDESQEPDSDELEEPDSDEAEEAHSDESEEPDSDASGEPDGDESEEPDGGESGEPDTGGSTPNEATTGASDAKPADRAV</sequence>
<evidence type="ECO:0000313" key="3">
    <source>
        <dbReference type="EMBL" id="OHV05957.1"/>
    </source>
</evidence>
<keyword evidence="2" id="KW-1133">Transmembrane helix</keyword>
<gene>
    <name evidence="3" type="ORF">BKN37_03795</name>
</gene>
<accession>A0A1S1NSB8</accession>
<dbReference type="EMBL" id="MLQM01000010">
    <property type="protein sequence ID" value="OHV05957.1"/>
    <property type="molecule type" value="Genomic_DNA"/>
</dbReference>
<comment type="caution">
    <text evidence="3">The sequence shown here is derived from an EMBL/GenBank/DDBJ whole genome shotgun (WGS) entry which is preliminary data.</text>
</comment>
<keyword evidence="2" id="KW-0812">Transmembrane</keyword>
<feature type="region of interest" description="Disordered" evidence="1">
    <location>
        <begin position="474"/>
        <end position="557"/>
    </location>
</feature>
<evidence type="ECO:0000256" key="2">
    <source>
        <dbReference type="SAM" id="Phobius"/>
    </source>
</evidence>
<feature type="compositionally biased region" description="Acidic residues" evidence="1">
    <location>
        <begin position="505"/>
        <end position="532"/>
    </location>
</feature>
<protein>
    <submittedName>
        <fullName evidence="3">Uncharacterized protein</fullName>
    </submittedName>
</protein>
<evidence type="ECO:0000313" key="4">
    <source>
        <dbReference type="Proteomes" id="UP000179734"/>
    </source>
</evidence>
<proteinExistence type="predicted"/>
<dbReference type="AlphaFoldDB" id="A0A1S1NSB8"/>
<evidence type="ECO:0000256" key="1">
    <source>
        <dbReference type="SAM" id="MobiDB-lite"/>
    </source>
</evidence>
<organism evidence="3 4">
    <name type="scientific">Mycobacterium talmoniae</name>
    <dbReference type="NCBI Taxonomy" id="1858794"/>
    <lineage>
        <taxon>Bacteria</taxon>
        <taxon>Bacillati</taxon>
        <taxon>Actinomycetota</taxon>
        <taxon>Actinomycetes</taxon>
        <taxon>Mycobacteriales</taxon>
        <taxon>Mycobacteriaceae</taxon>
        <taxon>Mycobacterium</taxon>
    </lineage>
</organism>
<dbReference type="Proteomes" id="UP000179734">
    <property type="component" value="Unassembled WGS sequence"/>
</dbReference>
<keyword evidence="2" id="KW-0472">Membrane</keyword>
<feature type="compositionally biased region" description="Acidic residues" evidence="1">
    <location>
        <begin position="481"/>
        <end position="499"/>
    </location>
</feature>